<dbReference type="GeneID" id="85443005"/>
<feature type="region of interest" description="Disordered" evidence="1">
    <location>
        <begin position="55"/>
        <end position="81"/>
    </location>
</feature>
<evidence type="ECO:0000313" key="2">
    <source>
        <dbReference type="EMBL" id="KAK1574524.1"/>
    </source>
</evidence>
<gene>
    <name evidence="2" type="ORF">LY79DRAFT_565823</name>
</gene>
<proteinExistence type="predicted"/>
<sequence length="213" mass="23277">MRRCPAQADKGPDSELSRALICRCEEESHPAGTAIIAAGLPMTWRVSIHTGKKSFQPWRHRDRVRKLPPSSTQQKSTKLHSRRMLTAAPPAINRNARQLRVRQTASKQGSISFGSPGCGILRYSAPVCRLPSSGLTDPMRAAPVSWSLRCATALTLCYRGFHSISMSNTGNDLRDPRSILTGACIPNHIHSLYERRPSLAAGRSGSHDAVAES</sequence>
<dbReference type="Proteomes" id="UP001230504">
    <property type="component" value="Unassembled WGS sequence"/>
</dbReference>
<comment type="caution">
    <text evidence="2">The sequence shown here is derived from an EMBL/GenBank/DDBJ whole genome shotgun (WGS) entry which is preliminary data.</text>
</comment>
<accession>A0AAD8PQG0</accession>
<evidence type="ECO:0000313" key="3">
    <source>
        <dbReference type="Proteomes" id="UP001230504"/>
    </source>
</evidence>
<name>A0AAD8PQG0_9PEZI</name>
<reference evidence="2" key="1">
    <citation type="submission" date="2021-06" db="EMBL/GenBank/DDBJ databases">
        <title>Comparative genomics, transcriptomics and evolutionary studies reveal genomic signatures of adaptation to plant cell wall in hemibiotrophic fungi.</title>
        <authorList>
            <consortium name="DOE Joint Genome Institute"/>
            <person name="Baroncelli R."/>
            <person name="Diaz J.F."/>
            <person name="Benocci T."/>
            <person name="Peng M."/>
            <person name="Battaglia E."/>
            <person name="Haridas S."/>
            <person name="Andreopoulos W."/>
            <person name="Labutti K."/>
            <person name="Pangilinan J."/>
            <person name="Floch G.L."/>
            <person name="Makela M.R."/>
            <person name="Henrissat B."/>
            <person name="Grigoriev I.V."/>
            <person name="Crouch J.A."/>
            <person name="De Vries R.P."/>
            <person name="Sukno S.A."/>
            <person name="Thon M.R."/>
        </authorList>
    </citation>
    <scope>NUCLEOTIDE SEQUENCE</scope>
    <source>
        <strain evidence="2">CBS 125086</strain>
    </source>
</reference>
<dbReference type="EMBL" id="JAHLJV010000074">
    <property type="protein sequence ID" value="KAK1574524.1"/>
    <property type="molecule type" value="Genomic_DNA"/>
</dbReference>
<organism evidence="2 3">
    <name type="scientific">Colletotrichum navitas</name>
    <dbReference type="NCBI Taxonomy" id="681940"/>
    <lineage>
        <taxon>Eukaryota</taxon>
        <taxon>Fungi</taxon>
        <taxon>Dikarya</taxon>
        <taxon>Ascomycota</taxon>
        <taxon>Pezizomycotina</taxon>
        <taxon>Sordariomycetes</taxon>
        <taxon>Hypocreomycetidae</taxon>
        <taxon>Glomerellales</taxon>
        <taxon>Glomerellaceae</taxon>
        <taxon>Colletotrichum</taxon>
        <taxon>Colletotrichum graminicola species complex</taxon>
    </lineage>
</organism>
<keyword evidence="3" id="KW-1185">Reference proteome</keyword>
<dbReference type="AlphaFoldDB" id="A0AAD8PQG0"/>
<dbReference type="RefSeq" id="XP_060410042.1">
    <property type="nucleotide sequence ID" value="XM_060558765.1"/>
</dbReference>
<evidence type="ECO:0000256" key="1">
    <source>
        <dbReference type="SAM" id="MobiDB-lite"/>
    </source>
</evidence>
<protein>
    <submittedName>
        <fullName evidence="2">Uncharacterized protein</fullName>
    </submittedName>
</protein>